<proteinExistence type="predicted"/>
<dbReference type="STRING" id="1125712.HMPREF1316_1713"/>
<dbReference type="GO" id="GO:0016746">
    <property type="term" value="F:acyltransferase activity"/>
    <property type="evidence" value="ECO:0007669"/>
    <property type="project" value="InterPro"/>
</dbReference>
<dbReference type="RefSeq" id="WP_021726590.1">
    <property type="nucleotide sequence ID" value="NZ_AWEZ01000060.1"/>
</dbReference>
<name>U2T283_9ACTN</name>
<reference evidence="2 3" key="1">
    <citation type="submission" date="2013-08" db="EMBL/GenBank/DDBJ databases">
        <authorList>
            <person name="Durkin A.S."/>
            <person name="Haft D.R."/>
            <person name="McCorrison J."/>
            <person name="Torralba M."/>
            <person name="Gillis M."/>
            <person name="Haft D.H."/>
            <person name="Methe B."/>
            <person name="Sutton G."/>
            <person name="Nelson K.E."/>
        </authorList>
    </citation>
    <scope>NUCLEOTIDE SEQUENCE [LARGE SCALE GENOMIC DNA]</scope>
    <source>
        <strain evidence="2 3">F0195</strain>
    </source>
</reference>
<feature type="domain" description="DUF5940" evidence="1">
    <location>
        <begin position="347"/>
        <end position="509"/>
    </location>
</feature>
<protein>
    <submittedName>
        <fullName evidence="2">Glycine reductase complex component C, beta subunit</fullName>
        <ecNumber evidence="2">1.21.4.2</ecNumber>
        <ecNumber evidence="2">1.21.4.3</ecNumber>
        <ecNumber evidence="2">1.21.4.4</ecNumber>
    </submittedName>
</protein>
<dbReference type="EMBL" id="AWEZ01000060">
    <property type="protein sequence ID" value="ERL07179.1"/>
    <property type="molecule type" value="Genomic_DNA"/>
</dbReference>
<dbReference type="Gene3D" id="3.40.47.10">
    <property type="match status" value="1"/>
</dbReference>
<keyword evidence="3" id="KW-1185">Reference proteome</keyword>
<dbReference type="Pfam" id="PF19364">
    <property type="entry name" value="DUF5940"/>
    <property type="match status" value="1"/>
</dbReference>
<dbReference type="GO" id="GO:0033795">
    <property type="term" value="F:betaine reductase activity"/>
    <property type="evidence" value="ECO:0007669"/>
    <property type="project" value="UniProtKB-EC"/>
</dbReference>
<dbReference type="SUPFAM" id="SSF53901">
    <property type="entry name" value="Thiolase-like"/>
    <property type="match status" value="1"/>
</dbReference>
<dbReference type="NCBIfam" id="NF040746">
    <property type="entry name" value="reduct_C_beta"/>
    <property type="match status" value="1"/>
</dbReference>
<dbReference type="EC" id="1.21.4.2" evidence="2"/>
<evidence type="ECO:0000313" key="3">
    <source>
        <dbReference type="Proteomes" id="UP000016638"/>
    </source>
</evidence>
<sequence>MKSVIKGVSYILAHTPGMVVHNGTTQTTERVVNPEGEYLKELPSHLRSFEDNLSYWPNQVYIGNKNPKELEGVEFPYYDKRCDVTDRYGKYGQMMPEAEFYLLMQAVDVFDLVELDRDFVAAHKDELAANQVIDEGVMKRVKEGVELTKVQEVVDNGEGEGLYIDDTLVGVVKRAHDIDNNLSAEYMLENLAAKASDVLAMLTAVKNAGISKDDVEYVVDCCEEACGDENQRGGGNFAKAAAEICEFNNATGSDARGFCAGPTHAMIEAAALVASGAYKTVMVSAGGCTAKLGMNGKAHVEKGLPILEDMLGGFAVVLTQDDGVSPYIDLEHLGRHTVGTGSAPQSVMQSLVYDPLDAAGLSVTDVDKYAPEMQNPDITKAGGAGDVPLANYKMIAALGVKKQQLERKDIPNFATDHGFIGWAPTQGHIPSGVPAIGVARDEIMAGNWKRLMLIGKGSLFLGRLTNLFDGVSYMICANDGQAEESGAVSEDEVKQLVAKAMKDFAAQLMAASDAE</sequence>
<dbReference type="Proteomes" id="UP000016638">
    <property type="component" value="Unassembled WGS sequence"/>
</dbReference>
<dbReference type="GO" id="GO:0030699">
    <property type="term" value="F:glycine reductase activity"/>
    <property type="evidence" value="ECO:0007669"/>
    <property type="project" value="UniProtKB-EC"/>
</dbReference>
<dbReference type="AlphaFoldDB" id="U2T283"/>
<evidence type="ECO:0000313" key="2">
    <source>
        <dbReference type="EMBL" id="ERL07179.1"/>
    </source>
</evidence>
<dbReference type="EC" id="1.21.4.4" evidence="2"/>
<gene>
    <name evidence="2" type="primary">grdC</name>
    <name evidence="2" type="ORF">HMPREF1316_1713</name>
</gene>
<comment type="caution">
    <text evidence="2">The sequence shown here is derived from an EMBL/GenBank/DDBJ whole genome shotgun (WGS) entry which is preliminary data.</text>
</comment>
<evidence type="ECO:0000259" key="1">
    <source>
        <dbReference type="Pfam" id="PF19364"/>
    </source>
</evidence>
<accession>U2T283</accession>
<keyword evidence="2" id="KW-0560">Oxidoreductase</keyword>
<dbReference type="InterPro" id="IPR045984">
    <property type="entry name" value="DUF5940"/>
</dbReference>
<organism evidence="2 3">
    <name type="scientific">Olsenella profusa F0195</name>
    <dbReference type="NCBI Taxonomy" id="1125712"/>
    <lineage>
        <taxon>Bacteria</taxon>
        <taxon>Bacillati</taxon>
        <taxon>Actinomycetota</taxon>
        <taxon>Coriobacteriia</taxon>
        <taxon>Coriobacteriales</taxon>
        <taxon>Atopobiaceae</taxon>
        <taxon>Olsenella</taxon>
    </lineage>
</organism>
<dbReference type="PATRIC" id="fig|1125712.3.peg.1700"/>
<dbReference type="GO" id="GO:0033794">
    <property type="term" value="F:sarcosine reductase activity"/>
    <property type="evidence" value="ECO:0007669"/>
    <property type="project" value="UniProtKB-EC"/>
</dbReference>
<dbReference type="OrthoDB" id="9762068at2"/>
<dbReference type="EC" id="1.21.4.3" evidence="2"/>
<dbReference type="eggNOG" id="COG0332">
    <property type="taxonomic scope" value="Bacteria"/>
</dbReference>
<dbReference type="InterPro" id="IPR016039">
    <property type="entry name" value="Thiolase-like"/>
</dbReference>